<name>A0AAV1UPD6_9STRA</name>
<proteinExistence type="predicted"/>
<comment type="caution">
    <text evidence="1">The sequence shown here is derived from an EMBL/GenBank/DDBJ whole genome shotgun (WGS) entry which is preliminary data.</text>
</comment>
<reference evidence="1" key="1">
    <citation type="submission" date="2024-01" db="EMBL/GenBank/DDBJ databases">
        <authorList>
            <person name="Webb A."/>
        </authorList>
    </citation>
    <scope>NUCLEOTIDE SEQUENCE</scope>
    <source>
        <strain evidence="1">Pm1</strain>
    </source>
</reference>
<organism evidence="1 2">
    <name type="scientific">Peronospora matthiolae</name>
    <dbReference type="NCBI Taxonomy" id="2874970"/>
    <lineage>
        <taxon>Eukaryota</taxon>
        <taxon>Sar</taxon>
        <taxon>Stramenopiles</taxon>
        <taxon>Oomycota</taxon>
        <taxon>Peronosporomycetes</taxon>
        <taxon>Peronosporales</taxon>
        <taxon>Peronosporaceae</taxon>
        <taxon>Peronospora</taxon>
    </lineage>
</organism>
<dbReference type="AlphaFoldDB" id="A0AAV1UPD6"/>
<accession>A0AAV1UPD6</accession>
<protein>
    <submittedName>
        <fullName evidence="1">Uncharacterized protein</fullName>
    </submittedName>
</protein>
<evidence type="ECO:0000313" key="2">
    <source>
        <dbReference type="Proteomes" id="UP001162060"/>
    </source>
</evidence>
<gene>
    <name evidence="1" type="ORF">PM001_LOCUS20400</name>
</gene>
<sequence length="49" mass="5484">MLTLINGDLSREVESISSESSEKGYTFEDFYHEVGLLLVPADCSEDLDE</sequence>
<evidence type="ECO:0000313" key="1">
    <source>
        <dbReference type="EMBL" id="CAK7935250.1"/>
    </source>
</evidence>
<dbReference type="EMBL" id="CAKLBY020000221">
    <property type="protein sequence ID" value="CAK7935250.1"/>
    <property type="molecule type" value="Genomic_DNA"/>
</dbReference>
<dbReference type="Proteomes" id="UP001162060">
    <property type="component" value="Unassembled WGS sequence"/>
</dbReference>